<comment type="subcellular location">
    <subcellularLocation>
        <location evidence="1">Cell membrane</location>
        <topology evidence="1">Lipid-anchor</topology>
        <topology evidence="1">GPI-anchor</topology>
    </subcellularLocation>
    <subcellularLocation>
        <location evidence="2">Secreted</location>
    </subcellularLocation>
</comment>
<proteinExistence type="inferred from homology"/>
<evidence type="ECO:0000256" key="13">
    <source>
        <dbReference type="ARBA" id="ARBA00023180"/>
    </source>
</evidence>
<feature type="region of interest" description="Disordered" evidence="16">
    <location>
        <begin position="330"/>
        <end position="438"/>
    </location>
</feature>
<keyword evidence="12 15" id="KW-1015">Disulfide bond</keyword>
<name>A0A6A6HZA3_9PLEO</name>
<feature type="binding site" description="axial binding residue" evidence="15">
    <location>
        <position position="287"/>
    </location>
    <ligand>
        <name>heme</name>
        <dbReference type="ChEBI" id="CHEBI:30413"/>
    </ligand>
    <ligandPart>
        <name>Fe</name>
        <dbReference type="ChEBI" id="CHEBI:18248"/>
    </ligandPart>
</feature>
<gene>
    <name evidence="19" type="ORF">BU26DRAFT_510496</name>
</gene>
<evidence type="ECO:0000256" key="2">
    <source>
        <dbReference type="ARBA" id="ARBA00004613"/>
    </source>
</evidence>
<dbReference type="RefSeq" id="XP_033677674.1">
    <property type="nucleotide sequence ID" value="XM_033827239.1"/>
</dbReference>
<feature type="region of interest" description="Disordered" evidence="16">
    <location>
        <begin position="607"/>
        <end position="643"/>
    </location>
</feature>
<keyword evidence="17" id="KW-0812">Transmembrane</keyword>
<feature type="compositionally biased region" description="Pro residues" evidence="16">
    <location>
        <begin position="391"/>
        <end position="403"/>
    </location>
</feature>
<dbReference type="Proteomes" id="UP000800094">
    <property type="component" value="Unassembled WGS sequence"/>
</dbReference>
<feature type="compositionally biased region" description="Low complexity" evidence="16">
    <location>
        <begin position="344"/>
        <end position="390"/>
    </location>
</feature>
<dbReference type="GO" id="GO:0098552">
    <property type="term" value="C:side of membrane"/>
    <property type="evidence" value="ECO:0007669"/>
    <property type="project" value="UniProtKB-KW"/>
</dbReference>
<feature type="transmembrane region" description="Helical" evidence="17">
    <location>
        <begin position="446"/>
        <end position="467"/>
    </location>
</feature>
<evidence type="ECO:0000256" key="14">
    <source>
        <dbReference type="ARBA" id="ARBA00023288"/>
    </source>
</evidence>
<keyword evidence="20" id="KW-1185">Reference proteome</keyword>
<dbReference type="InterPro" id="IPR008427">
    <property type="entry name" value="Extracellular_membr_CFEM_dom"/>
</dbReference>
<evidence type="ECO:0000256" key="16">
    <source>
        <dbReference type="SAM" id="MobiDB-lite"/>
    </source>
</evidence>
<dbReference type="OrthoDB" id="3767534at2759"/>
<dbReference type="GO" id="GO:0005576">
    <property type="term" value="C:extracellular region"/>
    <property type="evidence" value="ECO:0007669"/>
    <property type="project" value="UniProtKB-SubCell"/>
</dbReference>
<sequence>MRAGTPHLGDKNSAYGLRNLLEGLVGRSGDDGWMAGGERVSRWEFPGTTTTILSRVFNLFDAVAAVCLAADRTIIELQVSSALRPSCPASLRHRCSRLLVALRRQACMEPALSIPYARYAPAGREDEGTAGPHLRKRLSRFDDRGLLSSPHFSTEQEEAGNADVPLSKRQPGLDERGLLSNPHFSAEKEGVGNLGIPFPKRQSPFDDLAVLLSNPRIKSPRVDDRPDSTPEAREPSLSHSLLLIPRQSPQSKTTSASSSLSALQIPECALGCYITTLTTDGCASETDFKCHCSTGNILGKAASCVAKNCSSSDEKDAKDKIVKACESVGIDLGGGNGDGDEDSSSSQGSNPSSTRAGGSSTGTSAPASASSSAASSPSSTPSENPSSDTPNPQPTAAPAPAPAPTGSNPSASTSSSPSSTSPPPMPTDTPLALLPTDRQLSPGAKAGISLSVSILTLSVLLTIGLYIRRLKRDLRAAQAAAGVPESVWRASIQTAAAPSGVGRRKSWGGRGRSRSRRRSSSGGDDGPVSPLSPRSMAEMEQSGGFGVLKKKKRGHVLSVVVEREEEDSSSTDRIIHEPVPGQKEGLVDPLELDGEYTGIVELPTSITPRARSVERGRARGASLGESSRPSTGDLEKIEEKQWA</sequence>
<evidence type="ECO:0000256" key="15">
    <source>
        <dbReference type="PROSITE-ProRule" id="PRU01356"/>
    </source>
</evidence>
<evidence type="ECO:0000256" key="12">
    <source>
        <dbReference type="ARBA" id="ARBA00023157"/>
    </source>
</evidence>
<keyword evidence="10 15" id="KW-0408">Iron</keyword>
<feature type="domain" description="CFEM" evidence="18">
    <location>
        <begin position="240"/>
        <end position="352"/>
    </location>
</feature>
<dbReference type="PROSITE" id="PS52012">
    <property type="entry name" value="CFEM"/>
    <property type="match status" value="1"/>
</dbReference>
<comment type="similarity">
    <text evidence="3">Belongs to the RBT5 family.</text>
</comment>
<evidence type="ECO:0000256" key="7">
    <source>
        <dbReference type="ARBA" id="ARBA00022622"/>
    </source>
</evidence>
<dbReference type="PANTHER" id="PTHR37928:SF2">
    <property type="entry name" value="GPI ANCHORED CFEM DOMAIN PROTEIN (AFU_ORTHOLOGUE AFUA_6G10580)"/>
    <property type="match status" value="1"/>
</dbReference>
<keyword evidence="7" id="KW-0336">GPI-anchor</keyword>
<dbReference type="SMART" id="SM00747">
    <property type="entry name" value="CFEM"/>
    <property type="match status" value="1"/>
</dbReference>
<keyword evidence="9" id="KW-0732">Signal</keyword>
<evidence type="ECO:0000256" key="4">
    <source>
        <dbReference type="ARBA" id="ARBA00022475"/>
    </source>
</evidence>
<keyword evidence="5" id="KW-0964">Secreted</keyword>
<keyword evidence="4" id="KW-1003">Cell membrane</keyword>
<dbReference type="GO" id="GO:0046872">
    <property type="term" value="F:metal ion binding"/>
    <property type="evidence" value="ECO:0007669"/>
    <property type="project" value="UniProtKB-UniRule"/>
</dbReference>
<keyword evidence="13" id="KW-0325">Glycoprotein</keyword>
<feature type="compositionally biased region" description="Low complexity" evidence="16">
    <location>
        <begin position="404"/>
        <end position="419"/>
    </location>
</feature>
<feature type="compositionally biased region" description="Low complexity" evidence="16">
    <location>
        <begin position="247"/>
        <end position="258"/>
    </location>
</feature>
<feature type="region of interest" description="Disordered" evidence="16">
    <location>
        <begin position="498"/>
        <end position="549"/>
    </location>
</feature>
<evidence type="ECO:0000256" key="8">
    <source>
        <dbReference type="ARBA" id="ARBA00022723"/>
    </source>
</evidence>
<accession>A0A6A6HZA3</accession>
<dbReference type="InterPro" id="IPR051735">
    <property type="entry name" value="CFEM_domain"/>
</dbReference>
<dbReference type="EMBL" id="ML987207">
    <property type="protein sequence ID" value="KAF2242670.1"/>
    <property type="molecule type" value="Genomic_DNA"/>
</dbReference>
<dbReference type="GO" id="GO:0005886">
    <property type="term" value="C:plasma membrane"/>
    <property type="evidence" value="ECO:0007669"/>
    <property type="project" value="UniProtKB-SubCell"/>
</dbReference>
<evidence type="ECO:0000256" key="9">
    <source>
        <dbReference type="ARBA" id="ARBA00022729"/>
    </source>
</evidence>
<organism evidence="19 20">
    <name type="scientific">Trematosphaeria pertusa</name>
    <dbReference type="NCBI Taxonomy" id="390896"/>
    <lineage>
        <taxon>Eukaryota</taxon>
        <taxon>Fungi</taxon>
        <taxon>Dikarya</taxon>
        <taxon>Ascomycota</taxon>
        <taxon>Pezizomycotina</taxon>
        <taxon>Dothideomycetes</taxon>
        <taxon>Pleosporomycetidae</taxon>
        <taxon>Pleosporales</taxon>
        <taxon>Massarineae</taxon>
        <taxon>Trematosphaeriaceae</taxon>
        <taxon>Trematosphaeria</taxon>
    </lineage>
</organism>
<keyword evidence="8 15" id="KW-0479">Metal-binding</keyword>
<evidence type="ECO:0000256" key="5">
    <source>
        <dbReference type="ARBA" id="ARBA00022525"/>
    </source>
</evidence>
<feature type="region of interest" description="Disordered" evidence="16">
    <location>
        <begin position="561"/>
        <end position="589"/>
    </location>
</feature>
<reference evidence="19" key="1">
    <citation type="journal article" date="2020" name="Stud. Mycol.">
        <title>101 Dothideomycetes genomes: a test case for predicting lifestyles and emergence of pathogens.</title>
        <authorList>
            <person name="Haridas S."/>
            <person name="Albert R."/>
            <person name="Binder M."/>
            <person name="Bloem J."/>
            <person name="Labutti K."/>
            <person name="Salamov A."/>
            <person name="Andreopoulos B."/>
            <person name="Baker S."/>
            <person name="Barry K."/>
            <person name="Bills G."/>
            <person name="Bluhm B."/>
            <person name="Cannon C."/>
            <person name="Castanera R."/>
            <person name="Culley D."/>
            <person name="Daum C."/>
            <person name="Ezra D."/>
            <person name="Gonzalez J."/>
            <person name="Henrissat B."/>
            <person name="Kuo A."/>
            <person name="Liang C."/>
            <person name="Lipzen A."/>
            <person name="Lutzoni F."/>
            <person name="Magnuson J."/>
            <person name="Mondo S."/>
            <person name="Nolan M."/>
            <person name="Ohm R."/>
            <person name="Pangilinan J."/>
            <person name="Park H.-J."/>
            <person name="Ramirez L."/>
            <person name="Alfaro M."/>
            <person name="Sun H."/>
            <person name="Tritt A."/>
            <person name="Yoshinaga Y."/>
            <person name="Zwiers L.-H."/>
            <person name="Turgeon B."/>
            <person name="Goodwin S."/>
            <person name="Spatafora J."/>
            <person name="Crous P."/>
            <person name="Grigoriev I."/>
        </authorList>
    </citation>
    <scope>NUCLEOTIDE SEQUENCE</scope>
    <source>
        <strain evidence="19">CBS 122368</strain>
    </source>
</reference>
<dbReference type="PANTHER" id="PTHR37928">
    <property type="entry name" value="CFEM DOMAIN PROTEIN (AFU_ORTHOLOGUE AFUA_6G14090)"/>
    <property type="match status" value="1"/>
</dbReference>
<evidence type="ECO:0000256" key="17">
    <source>
        <dbReference type="SAM" id="Phobius"/>
    </source>
</evidence>
<evidence type="ECO:0000259" key="18">
    <source>
        <dbReference type="PROSITE" id="PS52012"/>
    </source>
</evidence>
<evidence type="ECO:0000256" key="1">
    <source>
        <dbReference type="ARBA" id="ARBA00004609"/>
    </source>
</evidence>
<evidence type="ECO:0000313" key="20">
    <source>
        <dbReference type="Proteomes" id="UP000800094"/>
    </source>
</evidence>
<evidence type="ECO:0000256" key="6">
    <source>
        <dbReference type="ARBA" id="ARBA00022617"/>
    </source>
</evidence>
<evidence type="ECO:0000313" key="19">
    <source>
        <dbReference type="EMBL" id="KAF2242670.1"/>
    </source>
</evidence>
<comment type="caution">
    <text evidence="15">Lacks conserved residue(s) required for the propagation of feature annotation.</text>
</comment>
<feature type="region of interest" description="Disordered" evidence="16">
    <location>
        <begin position="216"/>
        <end position="258"/>
    </location>
</feature>
<feature type="disulfide bond" evidence="15">
    <location>
        <begin position="292"/>
        <end position="325"/>
    </location>
</feature>
<evidence type="ECO:0000256" key="11">
    <source>
        <dbReference type="ARBA" id="ARBA00023136"/>
    </source>
</evidence>
<feature type="region of interest" description="Disordered" evidence="16">
    <location>
        <begin position="147"/>
        <end position="186"/>
    </location>
</feature>
<keyword evidence="17" id="KW-1133">Transmembrane helix</keyword>
<protein>
    <recommendedName>
        <fullName evidence="18">CFEM domain-containing protein</fullName>
    </recommendedName>
</protein>
<keyword evidence="11 17" id="KW-0472">Membrane</keyword>
<feature type="compositionally biased region" description="Basic residues" evidence="16">
    <location>
        <begin position="502"/>
        <end position="519"/>
    </location>
</feature>
<evidence type="ECO:0000256" key="10">
    <source>
        <dbReference type="ARBA" id="ARBA00023004"/>
    </source>
</evidence>
<dbReference type="Pfam" id="PF05730">
    <property type="entry name" value="CFEM"/>
    <property type="match status" value="1"/>
</dbReference>
<feature type="compositionally biased region" description="Basic and acidic residues" evidence="16">
    <location>
        <begin position="220"/>
        <end position="236"/>
    </location>
</feature>
<dbReference type="AlphaFoldDB" id="A0A6A6HZA3"/>
<keyword evidence="14" id="KW-0449">Lipoprotein</keyword>
<evidence type="ECO:0000256" key="3">
    <source>
        <dbReference type="ARBA" id="ARBA00010031"/>
    </source>
</evidence>
<dbReference type="GeneID" id="54580569"/>
<feature type="compositionally biased region" description="Low complexity" evidence="16">
    <location>
        <begin position="520"/>
        <end position="529"/>
    </location>
</feature>
<keyword evidence="6 15" id="KW-0349">Heme</keyword>
<feature type="compositionally biased region" description="Basic and acidic residues" evidence="16">
    <location>
        <begin position="633"/>
        <end position="643"/>
    </location>
</feature>